<dbReference type="PROSITE" id="PS51128">
    <property type="entry name" value="ZF_DKSA_2"/>
    <property type="match status" value="1"/>
</dbReference>
<dbReference type="RefSeq" id="WP_123303471.1">
    <property type="nucleotide sequence ID" value="NZ_RKHK01000001.1"/>
</dbReference>
<dbReference type="InterPro" id="IPR000962">
    <property type="entry name" value="Znf_DskA_TraR"/>
</dbReference>
<dbReference type="GO" id="GO:0008270">
    <property type="term" value="F:zinc ion binding"/>
    <property type="evidence" value="ECO:0007669"/>
    <property type="project" value="UniProtKB-KW"/>
</dbReference>
<keyword evidence="3" id="KW-0862">Zinc</keyword>
<evidence type="ECO:0000256" key="4">
    <source>
        <dbReference type="PROSITE-ProRule" id="PRU00510"/>
    </source>
</evidence>
<evidence type="ECO:0000313" key="6">
    <source>
        <dbReference type="EMBL" id="ROR72986.1"/>
    </source>
</evidence>
<evidence type="ECO:0000256" key="2">
    <source>
        <dbReference type="ARBA" id="ARBA00022771"/>
    </source>
</evidence>
<proteinExistence type="predicted"/>
<dbReference type="EMBL" id="RKHK01000001">
    <property type="protein sequence ID" value="ROR72986.1"/>
    <property type="molecule type" value="Genomic_DNA"/>
</dbReference>
<dbReference type="Gene3D" id="1.20.120.910">
    <property type="entry name" value="DksA, coiled-coil domain"/>
    <property type="match status" value="1"/>
</dbReference>
<dbReference type="PANTHER" id="PTHR33823:SF4">
    <property type="entry name" value="GENERAL STRESS PROTEIN 16O"/>
    <property type="match status" value="1"/>
</dbReference>
<feature type="zinc finger region" description="dksA C4-type" evidence="4">
    <location>
        <begin position="91"/>
        <end position="115"/>
    </location>
</feature>
<dbReference type="Pfam" id="PF01258">
    <property type="entry name" value="zf-dskA_traR"/>
    <property type="match status" value="1"/>
</dbReference>
<evidence type="ECO:0000259" key="5">
    <source>
        <dbReference type="Pfam" id="PF01258"/>
    </source>
</evidence>
<organism evidence="6 7">
    <name type="scientific">Bogoriella caseilytica</name>
    <dbReference type="NCBI Taxonomy" id="56055"/>
    <lineage>
        <taxon>Bacteria</taxon>
        <taxon>Bacillati</taxon>
        <taxon>Actinomycetota</taxon>
        <taxon>Actinomycetes</taxon>
        <taxon>Micrococcales</taxon>
        <taxon>Bogoriellaceae</taxon>
        <taxon>Bogoriella</taxon>
    </lineage>
</organism>
<dbReference type="PROSITE" id="PS01102">
    <property type="entry name" value="ZF_DKSA_1"/>
    <property type="match status" value="1"/>
</dbReference>
<keyword evidence="7" id="KW-1185">Reference proteome</keyword>
<evidence type="ECO:0000313" key="7">
    <source>
        <dbReference type="Proteomes" id="UP000280668"/>
    </source>
</evidence>
<evidence type="ECO:0000256" key="3">
    <source>
        <dbReference type="ARBA" id="ARBA00022833"/>
    </source>
</evidence>
<gene>
    <name evidence="6" type="ORF">EDD31_1351</name>
</gene>
<dbReference type="InterPro" id="IPR020458">
    <property type="entry name" value="Znf_DskA_TraR_CS"/>
</dbReference>
<comment type="caution">
    <text evidence="6">The sequence shown here is derived from an EMBL/GenBank/DDBJ whole genome shotgun (WGS) entry which is preliminary data.</text>
</comment>
<name>A0A3N2BCL2_9MICO</name>
<dbReference type="SUPFAM" id="SSF57716">
    <property type="entry name" value="Glucocorticoid receptor-like (DNA-binding domain)"/>
    <property type="match status" value="1"/>
</dbReference>
<accession>A0A3N2BCL2</accession>
<dbReference type="Proteomes" id="UP000280668">
    <property type="component" value="Unassembled WGS sequence"/>
</dbReference>
<keyword evidence="1" id="KW-0479">Metal-binding</keyword>
<dbReference type="OrthoDB" id="1121111at2"/>
<feature type="domain" description="Zinc finger DksA/TraR C4-type" evidence="5">
    <location>
        <begin position="86"/>
        <end position="118"/>
    </location>
</feature>
<sequence length="121" mass="13176">MTEPVDIAELRRRLAVDRENTLERIASLDRNFAAVVEGSRLSSTDDEHDPEGATIAFERSQISALLASSRDHLVEVDRALQKIADGGYGSCERCGRSIAPARLLARPAARTCITCAAPRRA</sequence>
<evidence type="ECO:0000256" key="1">
    <source>
        <dbReference type="ARBA" id="ARBA00022723"/>
    </source>
</evidence>
<dbReference type="InterPro" id="IPR037187">
    <property type="entry name" value="DnaK_N"/>
</dbReference>
<dbReference type="AlphaFoldDB" id="A0A3N2BCL2"/>
<keyword evidence="2" id="KW-0863">Zinc-finger</keyword>
<reference evidence="6 7" key="1">
    <citation type="submission" date="2018-11" db="EMBL/GenBank/DDBJ databases">
        <title>Sequencing the genomes of 1000 actinobacteria strains.</title>
        <authorList>
            <person name="Klenk H.-P."/>
        </authorList>
    </citation>
    <scope>NUCLEOTIDE SEQUENCE [LARGE SCALE GENOMIC DNA]</scope>
    <source>
        <strain evidence="6 7">DSM 11294</strain>
    </source>
</reference>
<dbReference type="SUPFAM" id="SSF109635">
    <property type="entry name" value="DnaK suppressor protein DksA, alpha-hairpin domain"/>
    <property type="match status" value="1"/>
</dbReference>
<dbReference type="PANTHER" id="PTHR33823">
    <property type="entry name" value="RNA POLYMERASE-BINDING TRANSCRIPTION FACTOR DKSA-RELATED"/>
    <property type="match status" value="1"/>
</dbReference>
<protein>
    <submittedName>
        <fullName evidence="6">TraR/DksA family transcriptional regulator</fullName>
    </submittedName>
</protein>